<evidence type="ECO:0000256" key="2">
    <source>
        <dbReference type="ARBA" id="ARBA00004286"/>
    </source>
</evidence>
<dbReference type="GO" id="GO:0005694">
    <property type="term" value="C:chromosome"/>
    <property type="evidence" value="ECO:0007669"/>
    <property type="project" value="UniProtKB-SubCell"/>
</dbReference>
<name>A0A0B7MW49_9FUNG</name>
<dbReference type="InterPro" id="IPR035425">
    <property type="entry name" value="CENP-T/H4_C"/>
</dbReference>
<evidence type="ECO:0000256" key="1">
    <source>
        <dbReference type="ARBA" id="ARBA00004123"/>
    </source>
</evidence>
<dbReference type="Proteomes" id="UP000054107">
    <property type="component" value="Unassembled WGS sequence"/>
</dbReference>
<dbReference type="GO" id="GO:0046982">
    <property type="term" value="F:protein heterodimerization activity"/>
    <property type="evidence" value="ECO:0007669"/>
    <property type="project" value="InterPro"/>
</dbReference>
<dbReference type="EMBL" id="LN719010">
    <property type="protein sequence ID" value="CEP07104.1"/>
    <property type="molecule type" value="Genomic_DNA"/>
</dbReference>
<dbReference type="GO" id="GO:0005634">
    <property type="term" value="C:nucleus"/>
    <property type="evidence" value="ECO:0007669"/>
    <property type="project" value="UniProtKB-SubCell"/>
</dbReference>
<accession>A0A0B7MW49</accession>
<dbReference type="Pfam" id="PF15511">
    <property type="entry name" value="CENP-T_C"/>
    <property type="match status" value="1"/>
</dbReference>
<organism evidence="7 8">
    <name type="scientific">Parasitella parasitica</name>
    <dbReference type="NCBI Taxonomy" id="35722"/>
    <lineage>
        <taxon>Eukaryota</taxon>
        <taxon>Fungi</taxon>
        <taxon>Fungi incertae sedis</taxon>
        <taxon>Mucoromycota</taxon>
        <taxon>Mucoromycotina</taxon>
        <taxon>Mucoromycetes</taxon>
        <taxon>Mucorales</taxon>
        <taxon>Mucorineae</taxon>
        <taxon>Mucoraceae</taxon>
        <taxon>Parasitella</taxon>
    </lineage>
</organism>
<protein>
    <recommendedName>
        <fullName evidence="6">CENP-T/Histone H4 histone fold domain-containing protein</fullName>
    </recommendedName>
</protein>
<keyword evidence="3" id="KW-0158">Chromosome</keyword>
<proteinExistence type="predicted"/>
<evidence type="ECO:0000256" key="3">
    <source>
        <dbReference type="ARBA" id="ARBA00022454"/>
    </source>
</evidence>
<dbReference type="InterPro" id="IPR009072">
    <property type="entry name" value="Histone-fold"/>
</dbReference>
<keyword evidence="4" id="KW-0539">Nucleus</keyword>
<evidence type="ECO:0000256" key="4">
    <source>
        <dbReference type="ARBA" id="ARBA00023242"/>
    </source>
</evidence>
<dbReference type="OrthoDB" id="10071681at2759"/>
<gene>
    <name evidence="7" type="primary">PARPA_00376.1 scaffold 685</name>
</gene>
<evidence type="ECO:0000313" key="7">
    <source>
        <dbReference type="EMBL" id="CEP07104.1"/>
    </source>
</evidence>
<evidence type="ECO:0000313" key="8">
    <source>
        <dbReference type="Proteomes" id="UP000054107"/>
    </source>
</evidence>
<dbReference type="AlphaFoldDB" id="A0A0B7MW49"/>
<dbReference type="Gene3D" id="1.10.20.10">
    <property type="entry name" value="Histone, subunit A"/>
    <property type="match status" value="1"/>
</dbReference>
<reference evidence="7 8" key="1">
    <citation type="submission" date="2014-09" db="EMBL/GenBank/DDBJ databases">
        <authorList>
            <person name="Ellenberger Sabrina"/>
        </authorList>
    </citation>
    <scope>NUCLEOTIDE SEQUENCE [LARGE SCALE GENOMIC DNA]</scope>
    <source>
        <strain evidence="7 8">CBS 412.66</strain>
    </source>
</reference>
<evidence type="ECO:0000259" key="6">
    <source>
        <dbReference type="Pfam" id="PF15511"/>
    </source>
</evidence>
<evidence type="ECO:0000256" key="5">
    <source>
        <dbReference type="SAM" id="MobiDB-lite"/>
    </source>
</evidence>
<keyword evidence="8" id="KW-1185">Reference proteome</keyword>
<comment type="subcellular location">
    <subcellularLocation>
        <location evidence="2">Chromosome</location>
    </subcellularLocation>
    <subcellularLocation>
        <location evidence="1">Nucleus</location>
    </subcellularLocation>
</comment>
<dbReference type="STRING" id="35722.A0A0B7MW49"/>
<feature type="compositionally biased region" description="Acidic residues" evidence="5">
    <location>
        <begin position="86"/>
        <end position="105"/>
    </location>
</feature>
<feature type="domain" description="CENP-T/Histone H4 histone fold" evidence="6">
    <location>
        <begin position="1"/>
        <end position="54"/>
    </location>
</feature>
<feature type="region of interest" description="Disordered" evidence="5">
    <location>
        <begin position="80"/>
        <end position="111"/>
    </location>
</feature>
<sequence>MTDDLKAYKANQPPYLQEEITEDDMILLMKRQRIITDKQSIEATIHKYLPKEYADLACQSALANNRLYPTNEELDALDYGRFKDTDDNDDGNDGNDIDVIDDNDDAWLPRN</sequence>